<dbReference type="Pfam" id="PF14237">
    <property type="entry name" value="GYF_2"/>
    <property type="match status" value="1"/>
</dbReference>
<reference evidence="3 4" key="1">
    <citation type="journal article" date="2016" name="Environ. Microbiol.">
        <title>New Methyloceanibacter diversity from North Sea sediments includes methanotroph containing solely the soluble methane monooxygenase.</title>
        <authorList>
            <person name="Vekeman B."/>
            <person name="Kerckhof F.M."/>
            <person name="Cremers G."/>
            <person name="de Vos P."/>
            <person name="Vandamme P."/>
            <person name="Boon N."/>
            <person name="Op den Camp H.J."/>
            <person name="Heylen K."/>
        </authorList>
    </citation>
    <scope>NUCLEOTIDE SEQUENCE [LARGE SCALE GENOMIC DNA]</scope>
    <source>
        <strain evidence="3 4">R-67175</strain>
    </source>
</reference>
<name>A0A1E3W1U3_9HYPH</name>
<accession>A0A1E3W1U3</accession>
<dbReference type="OrthoDB" id="8398213at2"/>
<protein>
    <recommendedName>
        <fullName evidence="2">GYF domain-containing protein</fullName>
    </recommendedName>
</protein>
<dbReference type="InterPro" id="IPR025640">
    <property type="entry name" value="GYF_2"/>
</dbReference>
<evidence type="ECO:0000313" key="3">
    <source>
        <dbReference type="EMBL" id="ODR99778.1"/>
    </source>
</evidence>
<dbReference type="Proteomes" id="UP000094472">
    <property type="component" value="Unassembled WGS sequence"/>
</dbReference>
<feature type="transmembrane region" description="Helical" evidence="1">
    <location>
        <begin position="58"/>
        <end position="80"/>
    </location>
</feature>
<dbReference type="STRING" id="1774969.AUC69_09265"/>
<dbReference type="RefSeq" id="WP_069441319.1">
    <property type="nucleotide sequence ID" value="NZ_LPWF01000016.1"/>
</dbReference>
<feature type="transmembrane region" description="Helical" evidence="1">
    <location>
        <begin position="15"/>
        <end position="38"/>
    </location>
</feature>
<evidence type="ECO:0000313" key="4">
    <source>
        <dbReference type="Proteomes" id="UP000094472"/>
    </source>
</evidence>
<dbReference type="AlphaFoldDB" id="A0A1E3W1U3"/>
<evidence type="ECO:0000259" key="2">
    <source>
        <dbReference type="Pfam" id="PF14237"/>
    </source>
</evidence>
<proteinExistence type="predicted"/>
<sequence>MDWDLVRFLAEEAGLFAAGYVLGALSFHAIALPLLYALPRAVLWAVQGRLRWRAVPGFLVSPIVWGALFALAGYLLALYAPVAWERLYPSPPFYLGVWLGISVRAFRAFGSKAGQLKLRDRFLDRVRSHLKARAPTEDERMGEDIFERIWHVSRGGTRSGPFTYEELRRQAKRGELRDDDLLWRPGVTGYMEASAVLGPVEKRSPAR</sequence>
<keyword evidence="4" id="KW-1185">Reference proteome</keyword>
<keyword evidence="1" id="KW-0472">Membrane</keyword>
<feature type="transmembrane region" description="Helical" evidence="1">
    <location>
        <begin position="92"/>
        <end position="109"/>
    </location>
</feature>
<gene>
    <name evidence="3" type="ORF">AUC69_09265</name>
</gene>
<keyword evidence="1" id="KW-0812">Transmembrane</keyword>
<organism evidence="3 4">
    <name type="scientific">Methyloceanibacter superfactus</name>
    <dbReference type="NCBI Taxonomy" id="1774969"/>
    <lineage>
        <taxon>Bacteria</taxon>
        <taxon>Pseudomonadati</taxon>
        <taxon>Pseudomonadota</taxon>
        <taxon>Alphaproteobacteria</taxon>
        <taxon>Hyphomicrobiales</taxon>
        <taxon>Hyphomicrobiaceae</taxon>
        <taxon>Methyloceanibacter</taxon>
    </lineage>
</organism>
<evidence type="ECO:0000256" key="1">
    <source>
        <dbReference type="SAM" id="Phobius"/>
    </source>
</evidence>
<feature type="domain" description="GYF" evidence="2">
    <location>
        <begin position="150"/>
        <end position="196"/>
    </location>
</feature>
<dbReference type="EMBL" id="LPWF01000016">
    <property type="protein sequence ID" value="ODR99778.1"/>
    <property type="molecule type" value="Genomic_DNA"/>
</dbReference>
<comment type="caution">
    <text evidence="3">The sequence shown here is derived from an EMBL/GenBank/DDBJ whole genome shotgun (WGS) entry which is preliminary data.</text>
</comment>
<keyword evidence="1" id="KW-1133">Transmembrane helix</keyword>